<dbReference type="EMBL" id="JAUEDM010000008">
    <property type="protein sequence ID" value="KAK3312924.1"/>
    <property type="molecule type" value="Genomic_DNA"/>
</dbReference>
<keyword evidence="7" id="KW-0472">Membrane</keyword>
<keyword evidence="6" id="KW-1133">Transmembrane helix</keyword>
<evidence type="ECO:0000256" key="8">
    <source>
        <dbReference type="ARBA" id="ARBA00037847"/>
    </source>
</evidence>
<keyword evidence="2" id="KW-0328">Glycosyltransferase</keyword>
<reference evidence="10" key="1">
    <citation type="journal article" date="2023" name="Mol. Phylogenet. Evol.">
        <title>Genome-scale phylogeny and comparative genomics of the fungal order Sordariales.</title>
        <authorList>
            <person name="Hensen N."/>
            <person name="Bonometti L."/>
            <person name="Westerberg I."/>
            <person name="Brannstrom I.O."/>
            <person name="Guillou S."/>
            <person name="Cros-Aarteil S."/>
            <person name="Calhoun S."/>
            <person name="Haridas S."/>
            <person name="Kuo A."/>
            <person name="Mondo S."/>
            <person name="Pangilinan J."/>
            <person name="Riley R."/>
            <person name="LaButti K."/>
            <person name="Andreopoulos B."/>
            <person name="Lipzen A."/>
            <person name="Chen C."/>
            <person name="Yan M."/>
            <person name="Daum C."/>
            <person name="Ng V."/>
            <person name="Clum A."/>
            <person name="Steindorff A."/>
            <person name="Ohm R.A."/>
            <person name="Martin F."/>
            <person name="Silar P."/>
            <person name="Natvig D.O."/>
            <person name="Lalanne C."/>
            <person name="Gautier V."/>
            <person name="Ament-Velasquez S.L."/>
            <person name="Kruys A."/>
            <person name="Hutchinson M.I."/>
            <person name="Powell A.J."/>
            <person name="Barry K."/>
            <person name="Miller A.N."/>
            <person name="Grigoriev I.V."/>
            <person name="Debuchy R."/>
            <person name="Gladieux P."/>
            <person name="Hiltunen Thoren M."/>
            <person name="Johannesson H."/>
        </authorList>
    </citation>
    <scope>NUCLEOTIDE SEQUENCE</scope>
    <source>
        <strain evidence="10">CBS 118394</strain>
    </source>
</reference>
<reference evidence="10" key="2">
    <citation type="submission" date="2023-06" db="EMBL/GenBank/DDBJ databases">
        <authorList>
            <consortium name="Lawrence Berkeley National Laboratory"/>
            <person name="Haridas S."/>
            <person name="Hensen N."/>
            <person name="Bonometti L."/>
            <person name="Westerberg I."/>
            <person name="Brannstrom I.O."/>
            <person name="Guillou S."/>
            <person name="Cros-Aarteil S."/>
            <person name="Calhoun S."/>
            <person name="Kuo A."/>
            <person name="Mondo S."/>
            <person name="Pangilinan J."/>
            <person name="Riley R."/>
            <person name="Labutti K."/>
            <person name="Andreopoulos B."/>
            <person name="Lipzen A."/>
            <person name="Chen C."/>
            <person name="Yanf M."/>
            <person name="Daum C."/>
            <person name="Ng V."/>
            <person name="Clum A."/>
            <person name="Steindorff A."/>
            <person name="Ohm R."/>
            <person name="Martin F."/>
            <person name="Silar P."/>
            <person name="Natvig D."/>
            <person name="Lalanne C."/>
            <person name="Gautier V."/>
            <person name="Ament-Velasquez S.L."/>
            <person name="Kruys A."/>
            <person name="Hutchinson M.I."/>
            <person name="Powell A.J."/>
            <person name="Barry K."/>
            <person name="Miller A.N."/>
            <person name="Grigoriev I.V."/>
            <person name="Debuchy R."/>
            <person name="Gladieux P."/>
            <person name="Thoren M.H."/>
            <person name="Johannesson H."/>
        </authorList>
    </citation>
    <scope>NUCLEOTIDE SEQUENCE</scope>
    <source>
        <strain evidence="10">CBS 118394</strain>
    </source>
</reference>
<dbReference type="GO" id="GO:0012505">
    <property type="term" value="C:endomembrane system"/>
    <property type="evidence" value="ECO:0007669"/>
    <property type="project" value="UniProtKB-SubCell"/>
</dbReference>
<evidence type="ECO:0000256" key="6">
    <source>
        <dbReference type="ARBA" id="ARBA00022989"/>
    </source>
</evidence>
<dbReference type="GO" id="GO:0016020">
    <property type="term" value="C:membrane"/>
    <property type="evidence" value="ECO:0007669"/>
    <property type="project" value="UniProtKB-SubCell"/>
</dbReference>
<keyword evidence="3" id="KW-0808">Transferase</keyword>
<proteinExistence type="predicted"/>
<feature type="domain" description="Fringe-like glycosyltransferase" evidence="9">
    <location>
        <begin position="278"/>
        <end position="386"/>
    </location>
</feature>
<evidence type="ECO:0000256" key="1">
    <source>
        <dbReference type="ARBA" id="ARBA00004606"/>
    </source>
</evidence>
<evidence type="ECO:0000256" key="2">
    <source>
        <dbReference type="ARBA" id="ARBA00022676"/>
    </source>
</evidence>
<dbReference type="GO" id="GO:0016757">
    <property type="term" value="F:glycosyltransferase activity"/>
    <property type="evidence" value="ECO:0007669"/>
    <property type="project" value="UniProtKB-KW"/>
</dbReference>
<dbReference type="FunFam" id="3.90.550.50:FF:000036">
    <property type="entry name" value="Putative glycosyltransferase family 31 protein"/>
    <property type="match status" value="1"/>
</dbReference>
<evidence type="ECO:0000256" key="3">
    <source>
        <dbReference type="ARBA" id="ARBA00022679"/>
    </source>
</evidence>
<dbReference type="Proteomes" id="UP001283341">
    <property type="component" value="Unassembled WGS sequence"/>
</dbReference>
<evidence type="ECO:0000313" key="11">
    <source>
        <dbReference type="Proteomes" id="UP001283341"/>
    </source>
</evidence>
<evidence type="ECO:0000256" key="4">
    <source>
        <dbReference type="ARBA" id="ARBA00022692"/>
    </source>
</evidence>
<dbReference type="Gene3D" id="3.90.550.50">
    <property type="match status" value="1"/>
</dbReference>
<name>A0AAE0HU36_9PEZI</name>
<keyword evidence="5" id="KW-0735">Signal-anchor</keyword>
<evidence type="ECO:0000259" key="9">
    <source>
        <dbReference type="Pfam" id="PF02434"/>
    </source>
</evidence>
<keyword evidence="4" id="KW-0812">Transmembrane</keyword>
<dbReference type="InterPro" id="IPR003378">
    <property type="entry name" value="Fringe-like_glycosylTrfase"/>
</dbReference>
<dbReference type="PANTHER" id="PTHR10811">
    <property type="entry name" value="FRINGE-RELATED"/>
    <property type="match status" value="1"/>
</dbReference>
<comment type="caution">
    <text evidence="10">The sequence shown here is derived from an EMBL/GenBank/DDBJ whole genome shotgun (WGS) entry which is preliminary data.</text>
</comment>
<accession>A0AAE0HU36</accession>
<evidence type="ECO:0000256" key="5">
    <source>
        <dbReference type="ARBA" id="ARBA00022968"/>
    </source>
</evidence>
<dbReference type="AlphaFoldDB" id="A0AAE0HU36"/>
<evidence type="ECO:0000313" key="10">
    <source>
        <dbReference type="EMBL" id="KAK3312924.1"/>
    </source>
</evidence>
<evidence type="ECO:0000256" key="7">
    <source>
        <dbReference type="ARBA" id="ARBA00023136"/>
    </source>
</evidence>
<dbReference type="Pfam" id="PF02434">
    <property type="entry name" value="Fringe"/>
    <property type="match status" value="1"/>
</dbReference>
<sequence length="569" mass="63961">MGATLPAPHRCFTMRNPFARAVTLAVGIFILGALLLRSDAEDVRTVLIKTVASAKGAVSSQHPLPNPYRDAWGAGAQAPVEQDNGAPSSAAPPVFSNTTNNMSCDYDMDLLKEWKAKYNLQERFEYTKRYIQPLRHNSRRRSVTKLQQKLLPGDGEVVVVDVNKKYQAETCPDPLIVPVTMSPFPNKANASDFIFGVSTTYKRFTDPRTSPVNEWTYWLTDGKGNSNGGKLVLMLVDASEDELEDAYNRLIDVGVDVDVYQSDPRTVMAVRYLTLVPTLYNHSERSSKKWLVTCDDDTFFPSFHALAETLEEYDHERPMYIGTLSEDVNNVARHGSQAFGGAGVFLSVPMAKVVTENFNTCVTDQKIWESNSGWGPQGDILLRKCIYENSETKLTTLHDLWQLDLYGDPSGFYESGIKPLSLHHYRGGGWHIAHPWHYTKVAHLCGEDCTLQRFQTADDFIIANGFSVAYYPKGVDFDLNQFERTFGAMPDDKGWNLDFKLGPQRPSLHLTGRKISWDLQDATMNEDGTVTQIYVRKHDDWRWKMPGGTAMSGRDGVMELVWLAAIDAR</sequence>
<keyword evidence="11" id="KW-1185">Reference proteome</keyword>
<gene>
    <name evidence="10" type="ORF">B0H66DRAFT_631810</name>
</gene>
<organism evidence="10 11">
    <name type="scientific">Apodospora peruviana</name>
    <dbReference type="NCBI Taxonomy" id="516989"/>
    <lineage>
        <taxon>Eukaryota</taxon>
        <taxon>Fungi</taxon>
        <taxon>Dikarya</taxon>
        <taxon>Ascomycota</taxon>
        <taxon>Pezizomycotina</taxon>
        <taxon>Sordariomycetes</taxon>
        <taxon>Sordariomycetidae</taxon>
        <taxon>Sordariales</taxon>
        <taxon>Lasiosphaeriaceae</taxon>
        <taxon>Apodospora</taxon>
    </lineage>
</organism>
<protein>
    <submittedName>
        <fullName evidence="10">Glycosyltransferase family 31 protein</fullName>
    </submittedName>
</protein>
<comment type="subcellular location">
    <subcellularLocation>
        <location evidence="8">Endomembrane system</location>
        <topology evidence="8">Single-pass membrane protein</topology>
    </subcellularLocation>
    <subcellularLocation>
        <location evidence="1">Membrane</location>
        <topology evidence="1">Single-pass type II membrane protein</topology>
    </subcellularLocation>
</comment>